<sequence length="281" mass="30134">MIIMRSLIAETVQAAGLPVPVPAPTPVLVAIRAERHPGLDRLVFEFRDGLPVRRSGTYVKRLVADGSGEDVRVTGDAILLLRFTGADGHDAFGTPSYGSARTTYALPGIIQVVNAGDFESVLSFGVGLAKRVPYRMYTLTSPSRVVVDFSAPYWTVNAGIRLPDSTGHPRTVLRPVIPPGVARGALLRLFAGPTAAEQAAGLRLVSSHATGFSKLTISRGVARVYLTGHVRGDGSAFTIANEITLTLKRFPTICWVKIYDASGRTQQPRGRCDSIPECLEP</sequence>
<reference evidence="2 3" key="1">
    <citation type="submission" date="2019-10" db="EMBL/GenBank/DDBJ databases">
        <title>Whole genome shotgun sequence of Acrocarpospora pleiomorpha NBRC 16267.</title>
        <authorList>
            <person name="Ichikawa N."/>
            <person name="Kimura A."/>
            <person name="Kitahashi Y."/>
            <person name="Komaki H."/>
            <person name="Oguchi A."/>
        </authorList>
    </citation>
    <scope>NUCLEOTIDE SEQUENCE [LARGE SCALE GENOMIC DNA]</scope>
    <source>
        <strain evidence="2 3">NBRC 16267</strain>
    </source>
</reference>
<dbReference type="Pfam" id="PF24837">
    <property type="entry name" value="AMIN-like"/>
    <property type="match status" value="1"/>
</dbReference>
<feature type="domain" description="AMIN-like" evidence="1">
    <location>
        <begin position="27"/>
        <end position="149"/>
    </location>
</feature>
<gene>
    <name evidence="2" type="ORF">Aple_091070</name>
</gene>
<evidence type="ECO:0000313" key="2">
    <source>
        <dbReference type="EMBL" id="GES26208.1"/>
    </source>
</evidence>
<dbReference type="AlphaFoldDB" id="A0A5M3Y544"/>
<proteinExistence type="predicted"/>
<organism evidence="2 3">
    <name type="scientific">Acrocarpospora pleiomorpha</name>
    <dbReference type="NCBI Taxonomy" id="90975"/>
    <lineage>
        <taxon>Bacteria</taxon>
        <taxon>Bacillati</taxon>
        <taxon>Actinomycetota</taxon>
        <taxon>Actinomycetes</taxon>
        <taxon>Streptosporangiales</taxon>
        <taxon>Streptosporangiaceae</taxon>
        <taxon>Acrocarpospora</taxon>
    </lineage>
</organism>
<name>A0A5M3Y544_9ACTN</name>
<accession>A0A5M3Y544</accession>
<comment type="caution">
    <text evidence="2">The sequence shown here is derived from an EMBL/GenBank/DDBJ whole genome shotgun (WGS) entry which is preliminary data.</text>
</comment>
<dbReference type="InterPro" id="IPR056303">
    <property type="entry name" value="AMIN-like"/>
</dbReference>
<protein>
    <recommendedName>
        <fullName evidence="1">AMIN-like domain-containing protein</fullName>
    </recommendedName>
</protein>
<evidence type="ECO:0000259" key="1">
    <source>
        <dbReference type="Pfam" id="PF24837"/>
    </source>
</evidence>
<evidence type="ECO:0000313" key="3">
    <source>
        <dbReference type="Proteomes" id="UP000377595"/>
    </source>
</evidence>
<dbReference type="Proteomes" id="UP000377595">
    <property type="component" value="Unassembled WGS sequence"/>
</dbReference>
<keyword evidence="3" id="KW-1185">Reference proteome</keyword>
<dbReference type="EMBL" id="BLAF01000081">
    <property type="protein sequence ID" value="GES26208.1"/>
    <property type="molecule type" value="Genomic_DNA"/>
</dbReference>